<dbReference type="EMBL" id="WBKB01000006">
    <property type="protein sequence ID" value="KAB1642294.1"/>
    <property type="molecule type" value="Genomic_DNA"/>
</dbReference>
<protein>
    <submittedName>
        <fullName evidence="1">DUF3224 domain-containing protein</fullName>
    </submittedName>
</protein>
<dbReference type="Proteomes" id="UP000433493">
    <property type="component" value="Unassembled WGS sequence"/>
</dbReference>
<evidence type="ECO:0000313" key="2">
    <source>
        <dbReference type="Proteomes" id="UP000433493"/>
    </source>
</evidence>
<evidence type="ECO:0000313" key="1">
    <source>
        <dbReference type="EMBL" id="KAB1642294.1"/>
    </source>
</evidence>
<dbReference type="InterPro" id="IPR023159">
    <property type="entry name" value="SO1590-like_sf"/>
</dbReference>
<accession>A0A7J5B9L4</accession>
<organism evidence="1 2">
    <name type="scientific">Gulosibacter chungangensis</name>
    <dbReference type="NCBI Taxonomy" id="979746"/>
    <lineage>
        <taxon>Bacteria</taxon>
        <taxon>Bacillati</taxon>
        <taxon>Actinomycetota</taxon>
        <taxon>Actinomycetes</taxon>
        <taxon>Micrococcales</taxon>
        <taxon>Microbacteriaceae</taxon>
        <taxon>Gulosibacter</taxon>
    </lineage>
</organism>
<reference evidence="1 2" key="1">
    <citation type="submission" date="2019-09" db="EMBL/GenBank/DDBJ databases">
        <title>Phylogeny of genus Pseudoclavibacter and closely related genus.</title>
        <authorList>
            <person name="Li Y."/>
        </authorList>
    </citation>
    <scope>NUCLEOTIDE SEQUENCE [LARGE SCALE GENOMIC DNA]</scope>
    <source>
        <strain evidence="1 2">KCTC 13959</strain>
    </source>
</reference>
<dbReference type="Pfam" id="PF11528">
    <property type="entry name" value="DUF3224"/>
    <property type="match status" value="1"/>
</dbReference>
<name>A0A7J5B9L4_9MICO</name>
<dbReference type="Gene3D" id="2.40.350.10">
    <property type="entry name" value="SO1590-like"/>
    <property type="match status" value="1"/>
</dbReference>
<proteinExistence type="predicted"/>
<comment type="caution">
    <text evidence="1">The sequence shown here is derived from an EMBL/GenBank/DDBJ whole genome shotgun (WGS) entry which is preliminary data.</text>
</comment>
<dbReference type="OrthoDB" id="882224at2"/>
<dbReference type="AlphaFoldDB" id="A0A7J5B9L4"/>
<dbReference type="RefSeq" id="WP_158052749.1">
    <property type="nucleotide sequence ID" value="NZ_WBKB01000006.1"/>
</dbReference>
<sequence>MRASSSFQIDVWDANGHTPDVETGAPMAGFFIRRTFAGPEITGASQVLMVSAFNSENGSGTYVAIDAFEGEIDGRRGTLNFWHTSTADHGRFVAEDAQLKIVPGSGTGQLAGVRGTGLITSRGDEEILELDLEFAGDASEDDLDGEAAIGKLEAPAE</sequence>
<dbReference type="SUPFAM" id="SSF159238">
    <property type="entry name" value="SO1590-like"/>
    <property type="match status" value="1"/>
</dbReference>
<dbReference type="InterPro" id="IPR021607">
    <property type="entry name" value="DUF3224"/>
</dbReference>
<gene>
    <name evidence="1" type="ORF">F8O05_10770</name>
</gene>
<keyword evidence="2" id="KW-1185">Reference proteome</keyword>